<dbReference type="InterPro" id="IPR003495">
    <property type="entry name" value="CobW/HypB/UreG_nucleotide-bd"/>
</dbReference>
<gene>
    <name evidence="2" type="ORF">Agub_g1716</name>
</gene>
<dbReference type="Pfam" id="PF02492">
    <property type="entry name" value="cobW"/>
    <property type="match status" value="1"/>
</dbReference>
<evidence type="ECO:0000313" key="2">
    <source>
        <dbReference type="EMBL" id="GFR41076.1"/>
    </source>
</evidence>
<name>A0AAD3HHT2_9CHLO</name>
<dbReference type="PANTHER" id="PTHR13748">
    <property type="entry name" value="COBW-RELATED"/>
    <property type="match status" value="1"/>
</dbReference>
<dbReference type="InterPro" id="IPR027417">
    <property type="entry name" value="P-loop_NTPase"/>
</dbReference>
<proteinExistence type="predicted"/>
<dbReference type="SUPFAM" id="SSF52540">
    <property type="entry name" value="P-loop containing nucleoside triphosphate hydrolases"/>
    <property type="match status" value="1"/>
</dbReference>
<dbReference type="InterPro" id="IPR051316">
    <property type="entry name" value="Zinc-reg_GTPase_activator"/>
</dbReference>
<evidence type="ECO:0000259" key="1">
    <source>
        <dbReference type="Pfam" id="PF02492"/>
    </source>
</evidence>
<dbReference type="Proteomes" id="UP001054857">
    <property type="component" value="Unassembled WGS sequence"/>
</dbReference>
<dbReference type="PANTHER" id="PTHR13748:SF59">
    <property type="entry name" value="COBW C-TERMINAL DOMAIN-CONTAINING PROTEIN"/>
    <property type="match status" value="1"/>
</dbReference>
<reference evidence="2 3" key="1">
    <citation type="journal article" date="2021" name="Sci. Rep.">
        <title>Genome sequencing of the multicellular alga Astrephomene provides insights into convergent evolution of germ-soma differentiation.</title>
        <authorList>
            <person name="Yamashita S."/>
            <person name="Yamamoto K."/>
            <person name="Matsuzaki R."/>
            <person name="Suzuki S."/>
            <person name="Yamaguchi H."/>
            <person name="Hirooka S."/>
            <person name="Minakuchi Y."/>
            <person name="Miyagishima S."/>
            <person name="Kawachi M."/>
            <person name="Toyoda A."/>
            <person name="Nozaki H."/>
        </authorList>
    </citation>
    <scope>NUCLEOTIDE SEQUENCE [LARGE SCALE GENOMIC DNA]</scope>
    <source>
        <strain evidence="2 3">NIES-4017</strain>
    </source>
</reference>
<keyword evidence="3" id="KW-1185">Reference proteome</keyword>
<feature type="non-terminal residue" evidence="2">
    <location>
        <position position="179"/>
    </location>
</feature>
<accession>A0AAD3HHT2</accession>
<dbReference type="EMBL" id="BMAR01000001">
    <property type="protein sequence ID" value="GFR41076.1"/>
    <property type="molecule type" value="Genomic_DNA"/>
</dbReference>
<comment type="caution">
    <text evidence="2">The sequence shown here is derived from an EMBL/GenBank/DDBJ whole genome shotgun (WGS) entry which is preliminary data.</text>
</comment>
<protein>
    <recommendedName>
        <fullName evidence="1">CobW/HypB/UreG nucleotide-binding domain-containing protein</fullName>
    </recommendedName>
</protein>
<organism evidence="2 3">
    <name type="scientific">Astrephomene gubernaculifera</name>
    <dbReference type="NCBI Taxonomy" id="47775"/>
    <lineage>
        <taxon>Eukaryota</taxon>
        <taxon>Viridiplantae</taxon>
        <taxon>Chlorophyta</taxon>
        <taxon>core chlorophytes</taxon>
        <taxon>Chlorophyceae</taxon>
        <taxon>CS clade</taxon>
        <taxon>Chlamydomonadales</taxon>
        <taxon>Astrephomenaceae</taxon>
        <taxon>Astrephomene</taxon>
    </lineage>
</organism>
<evidence type="ECO:0000313" key="3">
    <source>
        <dbReference type="Proteomes" id="UP001054857"/>
    </source>
</evidence>
<feature type="domain" description="CobW/HypB/UreG nucleotide-binding" evidence="1">
    <location>
        <begin position="29"/>
        <end position="145"/>
    </location>
</feature>
<dbReference type="Gene3D" id="3.40.50.300">
    <property type="entry name" value="P-loop containing nucleotide triphosphate hydrolases"/>
    <property type="match status" value="1"/>
</dbReference>
<sequence length="179" mass="17724">MSEKHQTNLFSRYEQQLLSGDTSRPSVIPAVVITGFLGSGKTTLVQHILRNRGSLRIAVLVNEVGHIDVDSQLLNAKQGNAALGMPASDLSGGCVCCSRWEDLQAALRRLREPGAAGGAAGGAAAAAGPPCDYLLVETSGAADAGRRAGGWRLPAECGGGGGGCGGGAGGAAAAGGEGA</sequence>
<dbReference type="AlphaFoldDB" id="A0AAD3HHT2"/>